<proteinExistence type="predicted"/>
<dbReference type="VEuPathDB" id="FungiDB:PC110_g21438"/>
<accession>A0A329RCG4</accession>
<reference evidence="1 2" key="1">
    <citation type="submission" date="2018-01" db="EMBL/GenBank/DDBJ databases">
        <title>Draft genome of the strawberry crown rot pathogen Phytophthora cactorum.</title>
        <authorList>
            <person name="Armitage A.D."/>
            <person name="Lysoe E."/>
            <person name="Nellist C.F."/>
            <person name="Harrison R.J."/>
            <person name="Brurberg M.B."/>
        </authorList>
    </citation>
    <scope>NUCLEOTIDE SEQUENCE [LARGE SCALE GENOMIC DNA]</scope>
    <source>
        <strain evidence="1 2">10300</strain>
    </source>
</reference>
<name>A0A329RCG4_9STRA</name>
<gene>
    <name evidence="1" type="ORF">PC110_g21438</name>
</gene>
<dbReference type="STRING" id="29920.A0A329RCG4"/>
<sequence length="35" mass="4219">MQSKELYPQQLYFSLHFNLTRTPANDQLDQPIDHE</sequence>
<keyword evidence="2" id="KW-1185">Reference proteome</keyword>
<organism evidence="1 2">
    <name type="scientific">Phytophthora cactorum</name>
    <dbReference type="NCBI Taxonomy" id="29920"/>
    <lineage>
        <taxon>Eukaryota</taxon>
        <taxon>Sar</taxon>
        <taxon>Stramenopiles</taxon>
        <taxon>Oomycota</taxon>
        <taxon>Peronosporomycetes</taxon>
        <taxon>Peronosporales</taxon>
        <taxon>Peronosporaceae</taxon>
        <taxon>Phytophthora</taxon>
    </lineage>
</organism>
<evidence type="ECO:0000313" key="1">
    <source>
        <dbReference type="EMBL" id="RAW22121.1"/>
    </source>
</evidence>
<dbReference type="AlphaFoldDB" id="A0A329RCG4"/>
<evidence type="ECO:0000313" key="2">
    <source>
        <dbReference type="Proteomes" id="UP000251314"/>
    </source>
</evidence>
<comment type="caution">
    <text evidence="1">The sequence shown here is derived from an EMBL/GenBank/DDBJ whole genome shotgun (WGS) entry which is preliminary data.</text>
</comment>
<dbReference type="Proteomes" id="UP000251314">
    <property type="component" value="Unassembled WGS sequence"/>
</dbReference>
<dbReference type="EMBL" id="MJFZ01001419">
    <property type="protein sequence ID" value="RAW22121.1"/>
    <property type="molecule type" value="Genomic_DNA"/>
</dbReference>
<protein>
    <submittedName>
        <fullName evidence="1">Uncharacterized protein</fullName>
    </submittedName>
</protein>